<gene>
    <name evidence="1" type="ORF">IFE08_02785</name>
</gene>
<dbReference type="AlphaFoldDB" id="A0A7S6WQ81"/>
<dbReference type="Gene3D" id="3.90.1530.10">
    <property type="entry name" value="Conserved hypothetical protein from pyrococcus furiosus pfu- 392566-001, ParB domain"/>
    <property type="match status" value="1"/>
</dbReference>
<dbReference type="Proteomes" id="UP000593915">
    <property type="component" value="Chromosome"/>
</dbReference>
<reference evidence="1 2" key="1">
    <citation type="submission" date="2020-09" db="EMBL/GenBank/DDBJ databases">
        <title>Characterization of Treponema spp. from bovine digital dermatitis in Korea.</title>
        <authorList>
            <person name="Espiritu H.M."/>
            <person name="Cho Y.I."/>
            <person name="Mamuad L."/>
        </authorList>
    </citation>
    <scope>NUCLEOTIDE SEQUENCE [LARGE SCALE GENOMIC DNA]</scope>
    <source>
        <strain evidence="1 2">KS1</strain>
    </source>
</reference>
<evidence type="ECO:0000313" key="1">
    <source>
        <dbReference type="EMBL" id="QOW61334.1"/>
    </source>
</evidence>
<evidence type="ECO:0008006" key="3">
    <source>
        <dbReference type="Google" id="ProtNLM"/>
    </source>
</evidence>
<dbReference type="EMBL" id="CP061839">
    <property type="protein sequence ID" value="QOW61334.1"/>
    <property type="molecule type" value="Genomic_DNA"/>
</dbReference>
<protein>
    <recommendedName>
        <fullName evidence="3">ParB/Sulfiredoxin domain-containing protein</fullName>
    </recommendedName>
</protein>
<proteinExistence type="predicted"/>
<evidence type="ECO:0000313" key="2">
    <source>
        <dbReference type="Proteomes" id="UP000593915"/>
    </source>
</evidence>
<organism evidence="1 2">
    <name type="scientific">Treponema pedis</name>
    <dbReference type="NCBI Taxonomy" id="409322"/>
    <lineage>
        <taxon>Bacteria</taxon>
        <taxon>Pseudomonadati</taxon>
        <taxon>Spirochaetota</taxon>
        <taxon>Spirochaetia</taxon>
        <taxon>Spirochaetales</taxon>
        <taxon>Treponemataceae</taxon>
        <taxon>Treponema</taxon>
    </lineage>
</organism>
<sequence>MTIKRIDRYDDKRFSKTVLFQHGAYDIDGVPYEVEIIDSECAVIRGKDTEKYLSLAEEFRFHAPHISRFVNSYGITVFEFPTPEQFNLPLNLIQPSQFYVSSQKLQAVRSFIKKPEDIIVPVIRRKNRYVSLDGHTRLYLAHEKKWKTVRAVISETDEWIRRFVEEAEKRCIYLPSDLQLVSQEEYEIYWNAFCDKMFGRKSQITI</sequence>
<accession>A0A7S6WQ81</accession>
<name>A0A7S6WQ81_9SPIR</name>
<dbReference type="InterPro" id="IPR036086">
    <property type="entry name" value="ParB/Sulfiredoxin_sf"/>
</dbReference>
<dbReference type="SUPFAM" id="SSF110849">
    <property type="entry name" value="ParB/Sulfiredoxin"/>
    <property type="match status" value="1"/>
</dbReference>
<dbReference type="RefSeq" id="WP_194076808.1">
    <property type="nucleotide sequence ID" value="NZ_CP061839.1"/>
</dbReference>